<evidence type="ECO:0000313" key="8">
    <source>
        <dbReference type="Proteomes" id="UP000002009"/>
    </source>
</evidence>
<dbReference type="InterPro" id="IPR044644">
    <property type="entry name" value="DinF-like"/>
</dbReference>
<feature type="transmembrane region" description="Helical" evidence="6">
    <location>
        <begin position="250"/>
        <end position="276"/>
    </location>
</feature>
<name>C1FFP4_MICCC</name>
<feature type="transmembrane region" description="Helical" evidence="6">
    <location>
        <begin position="90"/>
        <end position="113"/>
    </location>
</feature>
<feature type="transmembrane region" description="Helical" evidence="6">
    <location>
        <begin position="282"/>
        <end position="303"/>
    </location>
</feature>
<dbReference type="RefSeq" id="XP_002507860.1">
    <property type="nucleotide sequence ID" value="XM_002507814.1"/>
</dbReference>
<dbReference type="GO" id="GO:0016020">
    <property type="term" value="C:membrane"/>
    <property type="evidence" value="ECO:0007669"/>
    <property type="project" value="UniProtKB-SubCell"/>
</dbReference>
<dbReference type="OMA" id="CMEKNEG"/>
<feature type="transmembrane region" description="Helical" evidence="6">
    <location>
        <begin position="133"/>
        <end position="154"/>
    </location>
</feature>
<accession>C1FFP4</accession>
<feature type="transmembrane region" description="Helical" evidence="6">
    <location>
        <begin position="389"/>
        <end position="410"/>
    </location>
</feature>
<organism evidence="7 8">
    <name type="scientific">Micromonas commoda (strain RCC299 / NOUM17 / CCMP2709)</name>
    <name type="common">Picoplanktonic green alga</name>
    <dbReference type="NCBI Taxonomy" id="296587"/>
    <lineage>
        <taxon>Eukaryota</taxon>
        <taxon>Viridiplantae</taxon>
        <taxon>Chlorophyta</taxon>
        <taxon>Mamiellophyceae</taxon>
        <taxon>Mamiellales</taxon>
        <taxon>Mamiellaceae</taxon>
        <taxon>Micromonas</taxon>
    </lineage>
</organism>
<keyword evidence="5 6" id="KW-0472">Membrane</keyword>
<dbReference type="Pfam" id="PF01554">
    <property type="entry name" value="MatE"/>
    <property type="match status" value="1"/>
</dbReference>
<feature type="transmembrane region" description="Helical" evidence="6">
    <location>
        <begin position="12"/>
        <end position="37"/>
    </location>
</feature>
<evidence type="ECO:0000256" key="4">
    <source>
        <dbReference type="ARBA" id="ARBA00022989"/>
    </source>
</evidence>
<dbReference type="NCBIfam" id="TIGR00797">
    <property type="entry name" value="matE"/>
    <property type="match status" value="1"/>
</dbReference>
<dbReference type="GeneID" id="8245496"/>
<dbReference type="EMBL" id="CP001575">
    <property type="protein sequence ID" value="ACO69118.1"/>
    <property type="molecule type" value="Genomic_DNA"/>
</dbReference>
<dbReference type="KEGG" id="mis:MICPUN_97738"/>
<dbReference type="PANTHER" id="PTHR42893">
    <property type="entry name" value="PROTEIN DETOXIFICATION 44, CHLOROPLASTIC-RELATED"/>
    <property type="match status" value="1"/>
</dbReference>
<gene>
    <name evidence="7" type="ORF">MICPUN_97738</name>
</gene>
<evidence type="ECO:0000256" key="2">
    <source>
        <dbReference type="ARBA" id="ARBA00010199"/>
    </source>
</evidence>
<evidence type="ECO:0000256" key="6">
    <source>
        <dbReference type="RuleBase" id="RU004914"/>
    </source>
</evidence>
<feature type="transmembrane region" description="Helical" evidence="6">
    <location>
        <begin position="175"/>
        <end position="198"/>
    </location>
</feature>
<evidence type="ECO:0000313" key="7">
    <source>
        <dbReference type="EMBL" id="ACO69118.1"/>
    </source>
</evidence>
<dbReference type="Proteomes" id="UP000002009">
    <property type="component" value="Chromosome 8"/>
</dbReference>
<comment type="similarity">
    <text evidence="2 6">Belongs to the multi antimicrobial extrusion (MATE) (TC 2.A.66.1) family.</text>
</comment>
<keyword evidence="4 6" id="KW-1133">Transmembrane helix</keyword>
<proteinExistence type="inferred from homology"/>
<dbReference type="GO" id="GO:0015297">
    <property type="term" value="F:antiporter activity"/>
    <property type="evidence" value="ECO:0007669"/>
    <property type="project" value="InterPro"/>
</dbReference>
<dbReference type="AlphaFoldDB" id="C1FFP4"/>
<protein>
    <recommendedName>
        <fullName evidence="6">Protein DETOXIFICATION</fullName>
    </recommendedName>
    <alternativeName>
        <fullName evidence="6">Multidrug and toxic compound extrusion protein</fullName>
    </alternativeName>
</protein>
<dbReference type="InParanoid" id="C1FFP4"/>
<dbReference type="eggNOG" id="KOG1347">
    <property type="taxonomic scope" value="Eukaryota"/>
</dbReference>
<sequence length="454" mass="47610">MPANDALDKQILKLFVPAMLNFLIIPFVGAIDVFWVGRMGSAVALAAQGAANQVFQSAFWIISFVPSIIAPVVAKAAASGDTEEVQRATGEAIFVASLVGVFGMVLLTVFQSASLKIVGVVPGSATAAAAAPYIGWRALTFVPAIVSTVGFAAFRGTLDVTTPMKITLVSQMVNLLLDPILIFGAGFVKAMGVAGAAIATSASEITSFTLYMSAMLRRGIITLGSLIRVPSWGNIGKLMVGGAAVQMRSIAQNVTFLAVMRAILTMDATGTAAAAHTLSSQMFQLCLIAVLALSTLASILIPQKLNAAKGEGGVEQAKICADRLLVWGFLLGTFLACVQLTALPALKFFTPLENVQAMARGPVLIGAMQMPLNGLVFVAEGLMQGHQAFARLAGGMCVSTTLMLGALKVWGHTVEGVWGCFFVFNVSRLAFGLRHHFFDGPLAPARMRAEKSNP</sequence>
<dbReference type="PANTHER" id="PTHR42893:SF46">
    <property type="entry name" value="PROTEIN DETOXIFICATION 44, CHLOROPLASTIC"/>
    <property type="match status" value="1"/>
</dbReference>
<dbReference type="GO" id="GO:0042910">
    <property type="term" value="F:xenobiotic transmembrane transporter activity"/>
    <property type="evidence" value="ECO:0007669"/>
    <property type="project" value="InterPro"/>
</dbReference>
<comment type="subcellular location">
    <subcellularLocation>
        <location evidence="1">Membrane</location>
        <topology evidence="1">Multi-pass membrane protein</topology>
    </subcellularLocation>
</comment>
<evidence type="ECO:0000256" key="1">
    <source>
        <dbReference type="ARBA" id="ARBA00004141"/>
    </source>
</evidence>
<dbReference type="InterPro" id="IPR002528">
    <property type="entry name" value="MATE_fam"/>
</dbReference>
<evidence type="ECO:0000256" key="5">
    <source>
        <dbReference type="ARBA" id="ARBA00023136"/>
    </source>
</evidence>
<reference evidence="7 8" key="1">
    <citation type="journal article" date="2009" name="Science">
        <title>Green evolution and dynamic adaptations revealed by genomes of the marine picoeukaryotes Micromonas.</title>
        <authorList>
            <person name="Worden A.Z."/>
            <person name="Lee J.H."/>
            <person name="Mock T."/>
            <person name="Rouze P."/>
            <person name="Simmons M.P."/>
            <person name="Aerts A.L."/>
            <person name="Allen A.E."/>
            <person name="Cuvelier M.L."/>
            <person name="Derelle E."/>
            <person name="Everett M.V."/>
            <person name="Foulon E."/>
            <person name="Grimwood J."/>
            <person name="Gundlach H."/>
            <person name="Henrissat B."/>
            <person name="Napoli C."/>
            <person name="McDonald S.M."/>
            <person name="Parker M.S."/>
            <person name="Rombauts S."/>
            <person name="Salamov A."/>
            <person name="Von Dassow P."/>
            <person name="Badger J.H."/>
            <person name="Coutinho P.M."/>
            <person name="Demir E."/>
            <person name="Dubchak I."/>
            <person name="Gentemann C."/>
            <person name="Eikrem W."/>
            <person name="Gready J.E."/>
            <person name="John U."/>
            <person name="Lanier W."/>
            <person name="Lindquist E.A."/>
            <person name="Lucas S."/>
            <person name="Mayer K.F."/>
            <person name="Moreau H."/>
            <person name="Not F."/>
            <person name="Otillar R."/>
            <person name="Panaud O."/>
            <person name="Pangilinan J."/>
            <person name="Paulsen I."/>
            <person name="Piegu B."/>
            <person name="Poliakov A."/>
            <person name="Robbens S."/>
            <person name="Schmutz J."/>
            <person name="Toulza E."/>
            <person name="Wyss T."/>
            <person name="Zelensky A."/>
            <person name="Zhou K."/>
            <person name="Armbrust E.V."/>
            <person name="Bhattacharya D."/>
            <person name="Goodenough U.W."/>
            <person name="Van de Peer Y."/>
            <person name="Grigoriev I.V."/>
        </authorList>
    </citation>
    <scope>NUCLEOTIDE SEQUENCE [LARGE SCALE GENOMIC DNA]</scope>
    <source>
        <strain evidence="8">RCC299 / NOUM17</strain>
    </source>
</reference>
<feature type="transmembrane region" description="Helical" evidence="6">
    <location>
        <begin position="324"/>
        <end position="343"/>
    </location>
</feature>
<evidence type="ECO:0000256" key="3">
    <source>
        <dbReference type="ARBA" id="ARBA00022692"/>
    </source>
</evidence>
<feature type="transmembrane region" description="Helical" evidence="6">
    <location>
        <begin position="363"/>
        <end position="382"/>
    </location>
</feature>
<keyword evidence="3 6" id="KW-0812">Transmembrane</keyword>
<keyword evidence="8" id="KW-1185">Reference proteome</keyword>
<feature type="transmembrane region" description="Helical" evidence="6">
    <location>
        <begin position="57"/>
        <end position="78"/>
    </location>
</feature>
<dbReference type="OrthoDB" id="2126698at2759"/>